<dbReference type="Pfam" id="PF00011">
    <property type="entry name" value="HSP20"/>
    <property type="match status" value="1"/>
</dbReference>
<evidence type="ECO:0000313" key="4">
    <source>
        <dbReference type="EMBL" id="KAK1381792.1"/>
    </source>
</evidence>
<dbReference type="InterPro" id="IPR044656">
    <property type="entry name" value="HSP14.7/HSP23.5/HSP23.6-like"/>
</dbReference>
<keyword evidence="5" id="KW-1185">Reference proteome</keyword>
<evidence type="ECO:0000256" key="2">
    <source>
        <dbReference type="RuleBase" id="RU003616"/>
    </source>
</evidence>
<protein>
    <submittedName>
        <fullName evidence="4">14.7 kDa heat shock protein-like</fullName>
    </submittedName>
</protein>
<dbReference type="CDD" id="cd06464">
    <property type="entry name" value="ACD_sHsps-like"/>
    <property type="match status" value="1"/>
</dbReference>
<comment type="caution">
    <text evidence="4">The sequence shown here is derived from an EMBL/GenBank/DDBJ whole genome shotgun (WGS) entry which is preliminary data.</text>
</comment>
<reference evidence="4" key="2">
    <citation type="submission" date="2023-05" db="EMBL/GenBank/DDBJ databases">
        <authorList>
            <person name="Schelkunov M.I."/>
        </authorList>
    </citation>
    <scope>NUCLEOTIDE SEQUENCE</scope>
    <source>
        <strain evidence="4">Hsosn_3</strain>
        <tissue evidence="4">Leaf</tissue>
    </source>
</reference>
<comment type="similarity">
    <text evidence="1 2">Belongs to the small heat shock protein (HSP20) family.</text>
</comment>
<dbReference type="AlphaFoldDB" id="A0AAD8IC38"/>
<keyword evidence="4" id="KW-0346">Stress response</keyword>
<dbReference type="Gene3D" id="2.60.40.790">
    <property type="match status" value="1"/>
</dbReference>
<dbReference type="InterPro" id="IPR008978">
    <property type="entry name" value="HSP20-like_chaperone"/>
</dbReference>
<sequence length="166" mass="18317">MALLRRIISSHRILSCNIATPINFSRSFASTTKTIPTQEKPDDTTPDDPLPVTVTGAPQKFQMMNPFQSAGPNNVIEVNEIKNNGGTLVRVTMPGVAEDGFRVWTEKSTVFFMGSGETEFEEDGCGRKYGGSLEFSPEMYKPDEVKAEMKNGILRLLVPNVEEQGN</sequence>
<dbReference type="InterPro" id="IPR002068">
    <property type="entry name" value="A-crystallin/Hsp20_dom"/>
</dbReference>
<dbReference type="PROSITE" id="PS01031">
    <property type="entry name" value="SHSP"/>
    <property type="match status" value="1"/>
</dbReference>
<dbReference type="SUPFAM" id="SSF49764">
    <property type="entry name" value="HSP20-like chaperones"/>
    <property type="match status" value="1"/>
</dbReference>
<proteinExistence type="inferred from homology"/>
<dbReference type="PANTHER" id="PTHR46991">
    <property type="entry name" value="23.5 KDA HEAT SHOCK PROTEIN, MITOCHONDRIAL"/>
    <property type="match status" value="1"/>
</dbReference>
<reference evidence="4" key="1">
    <citation type="submission" date="2023-02" db="EMBL/GenBank/DDBJ databases">
        <title>Genome of toxic invasive species Heracleum sosnowskyi carries increased number of genes despite the absence of recent whole-genome duplications.</title>
        <authorList>
            <person name="Schelkunov M."/>
            <person name="Shtratnikova V."/>
            <person name="Makarenko M."/>
            <person name="Klepikova A."/>
            <person name="Omelchenko D."/>
            <person name="Novikova G."/>
            <person name="Obukhova E."/>
            <person name="Bogdanov V."/>
            <person name="Penin A."/>
            <person name="Logacheva M."/>
        </authorList>
    </citation>
    <scope>NUCLEOTIDE SEQUENCE</scope>
    <source>
        <strain evidence="4">Hsosn_3</strain>
        <tissue evidence="4">Leaf</tissue>
    </source>
</reference>
<accession>A0AAD8IC38</accession>
<evidence type="ECO:0000256" key="1">
    <source>
        <dbReference type="PROSITE-ProRule" id="PRU00285"/>
    </source>
</evidence>
<name>A0AAD8IC38_9APIA</name>
<evidence type="ECO:0000259" key="3">
    <source>
        <dbReference type="PROSITE" id="PS01031"/>
    </source>
</evidence>
<evidence type="ECO:0000313" key="5">
    <source>
        <dbReference type="Proteomes" id="UP001237642"/>
    </source>
</evidence>
<feature type="domain" description="SHSP" evidence="3">
    <location>
        <begin position="69"/>
        <end position="166"/>
    </location>
</feature>
<dbReference type="PANTHER" id="PTHR46991:SF4">
    <property type="entry name" value="14.7 KDA HEAT SHOCK PROTEIN-LIKE"/>
    <property type="match status" value="1"/>
</dbReference>
<gene>
    <name evidence="4" type="ORF">POM88_019527</name>
</gene>
<dbReference type="Proteomes" id="UP001237642">
    <property type="component" value="Unassembled WGS sequence"/>
</dbReference>
<organism evidence="4 5">
    <name type="scientific">Heracleum sosnowskyi</name>
    <dbReference type="NCBI Taxonomy" id="360622"/>
    <lineage>
        <taxon>Eukaryota</taxon>
        <taxon>Viridiplantae</taxon>
        <taxon>Streptophyta</taxon>
        <taxon>Embryophyta</taxon>
        <taxon>Tracheophyta</taxon>
        <taxon>Spermatophyta</taxon>
        <taxon>Magnoliopsida</taxon>
        <taxon>eudicotyledons</taxon>
        <taxon>Gunneridae</taxon>
        <taxon>Pentapetalae</taxon>
        <taxon>asterids</taxon>
        <taxon>campanulids</taxon>
        <taxon>Apiales</taxon>
        <taxon>Apiaceae</taxon>
        <taxon>Apioideae</taxon>
        <taxon>apioid superclade</taxon>
        <taxon>Tordylieae</taxon>
        <taxon>Tordyliinae</taxon>
        <taxon>Heracleum</taxon>
    </lineage>
</organism>
<dbReference type="EMBL" id="JAUIZM010000005">
    <property type="protein sequence ID" value="KAK1381792.1"/>
    <property type="molecule type" value="Genomic_DNA"/>
</dbReference>